<name>A0A5C5VG03_9BACT</name>
<sequence>MKFLARLIADNLRRFLQGALVGGGGFALVVGGVCYYLVSDQSFWRLVVVGVLVAVGVMLAGLVCGVRLAVTETIRDWVRATGVGPMLSKVIFKQALGVSDKRPGGSKTVAAELDGATVGQAKERLSEHFTSLFFGDSLERWLPAQGRWIAKKLTGAAGWAVTQQLIEHIPGLPGDNARVDLLAMRDGLSEGLADKAVSLATARATAVAVAAIGVAAVVNLIAAAALSI</sequence>
<dbReference type="OrthoDB" id="9829934at2"/>
<keyword evidence="3" id="KW-1185">Reference proteome</keyword>
<proteinExistence type="predicted"/>
<keyword evidence="1" id="KW-0472">Membrane</keyword>
<dbReference type="RefSeq" id="WP_146564145.1">
    <property type="nucleotide sequence ID" value="NZ_SIHJ01000001.1"/>
</dbReference>
<feature type="transmembrane region" description="Helical" evidence="1">
    <location>
        <begin position="44"/>
        <end position="70"/>
    </location>
</feature>
<feature type="transmembrane region" description="Helical" evidence="1">
    <location>
        <begin position="20"/>
        <end position="38"/>
    </location>
</feature>
<feature type="transmembrane region" description="Helical" evidence="1">
    <location>
        <begin position="204"/>
        <end position="226"/>
    </location>
</feature>
<evidence type="ECO:0000313" key="3">
    <source>
        <dbReference type="Proteomes" id="UP000316714"/>
    </source>
</evidence>
<keyword evidence="1" id="KW-1133">Transmembrane helix</keyword>
<organism evidence="2 3">
    <name type="scientific">Posidoniimonas corsicana</name>
    <dbReference type="NCBI Taxonomy" id="1938618"/>
    <lineage>
        <taxon>Bacteria</taxon>
        <taxon>Pseudomonadati</taxon>
        <taxon>Planctomycetota</taxon>
        <taxon>Planctomycetia</taxon>
        <taxon>Pirellulales</taxon>
        <taxon>Lacipirellulaceae</taxon>
        <taxon>Posidoniimonas</taxon>
    </lineage>
</organism>
<protein>
    <submittedName>
        <fullName evidence="2">Uncharacterized protein</fullName>
    </submittedName>
</protein>
<dbReference type="Proteomes" id="UP000316714">
    <property type="component" value="Unassembled WGS sequence"/>
</dbReference>
<reference evidence="2 3" key="1">
    <citation type="submission" date="2019-02" db="EMBL/GenBank/DDBJ databases">
        <title>Deep-cultivation of Planctomycetes and their phenomic and genomic characterization uncovers novel biology.</title>
        <authorList>
            <person name="Wiegand S."/>
            <person name="Jogler M."/>
            <person name="Boedeker C."/>
            <person name="Pinto D."/>
            <person name="Vollmers J."/>
            <person name="Rivas-Marin E."/>
            <person name="Kohn T."/>
            <person name="Peeters S.H."/>
            <person name="Heuer A."/>
            <person name="Rast P."/>
            <person name="Oberbeckmann S."/>
            <person name="Bunk B."/>
            <person name="Jeske O."/>
            <person name="Meyerdierks A."/>
            <person name="Storesund J.E."/>
            <person name="Kallscheuer N."/>
            <person name="Luecker S."/>
            <person name="Lage O.M."/>
            <person name="Pohl T."/>
            <person name="Merkel B.J."/>
            <person name="Hornburger P."/>
            <person name="Mueller R.-W."/>
            <person name="Bruemmer F."/>
            <person name="Labrenz M."/>
            <person name="Spormann A.M."/>
            <person name="Op Den Camp H."/>
            <person name="Overmann J."/>
            <person name="Amann R."/>
            <person name="Jetten M.S.M."/>
            <person name="Mascher T."/>
            <person name="Medema M.H."/>
            <person name="Devos D.P."/>
            <person name="Kaster A.-K."/>
            <person name="Ovreas L."/>
            <person name="Rohde M."/>
            <person name="Galperin M.Y."/>
            <person name="Jogler C."/>
        </authorList>
    </citation>
    <scope>NUCLEOTIDE SEQUENCE [LARGE SCALE GENOMIC DNA]</scope>
    <source>
        <strain evidence="2 3">KOR34</strain>
    </source>
</reference>
<dbReference type="AlphaFoldDB" id="A0A5C5VG03"/>
<keyword evidence="1" id="KW-0812">Transmembrane</keyword>
<evidence type="ECO:0000313" key="2">
    <source>
        <dbReference type="EMBL" id="TWT36870.1"/>
    </source>
</evidence>
<gene>
    <name evidence="2" type="ORF">KOR34_18150</name>
</gene>
<evidence type="ECO:0000256" key="1">
    <source>
        <dbReference type="SAM" id="Phobius"/>
    </source>
</evidence>
<comment type="caution">
    <text evidence="2">The sequence shown here is derived from an EMBL/GenBank/DDBJ whole genome shotgun (WGS) entry which is preliminary data.</text>
</comment>
<dbReference type="EMBL" id="SIHJ01000001">
    <property type="protein sequence ID" value="TWT36870.1"/>
    <property type="molecule type" value="Genomic_DNA"/>
</dbReference>
<accession>A0A5C5VG03</accession>